<keyword evidence="9" id="KW-0460">Magnesium</keyword>
<dbReference type="InterPro" id="IPR003442">
    <property type="entry name" value="T6A_TsaE"/>
</dbReference>
<keyword evidence="5" id="KW-0819">tRNA processing</keyword>
<comment type="subcellular location">
    <subcellularLocation>
        <location evidence="1">Cytoplasm</location>
    </subcellularLocation>
</comment>
<keyword evidence="12" id="KW-1185">Reference proteome</keyword>
<keyword evidence="7" id="KW-0547">Nucleotide-binding</keyword>
<name>A0A8H2LDV1_9FLAO</name>
<accession>A0A8H2LDV1</accession>
<dbReference type="NCBIfam" id="TIGR00150">
    <property type="entry name" value="T6A_YjeE"/>
    <property type="match status" value="1"/>
</dbReference>
<organism evidence="11 12">
    <name type="scientific">Bizionia saleffrena</name>
    <dbReference type="NCBI Taxonomy" id="291189"/>
    <lineage>
        <taxon>Bacteria</taxon>
        <taxon>Pseudomonadati</taxon>
        <taxon>Bacteroidota</taxon>
        <taxon>Flavobacteriia</taxon>
        <taxon>Flavobacteriales</taxon>
        <taxon>Flavobacteriaceae</taxon>
        <taxon>Bizionia</taxon>
    </lineage>
</organism>
<dbReference type="Proteomes" id="UP000323324">
    <property type="component" value="Unassembled WGS sequence"/>
</dbReference>
<dbReference type="PANTHER" id="PTHR33540:SF2">
    <property type="entry name" value="TRNA THREONYLCARBAMOYLADENOSINE BIOSYNTHESIS PROTEIN TSAE"/>
    <property type="match status" value="1"/>
</dbReference>
<dbReference type="GO" id="GO:0046872">
    <property type="term" value="F:metal ion binding"/>
    <property type="evidence" value="ECO:0007669"/>
    <property type="project" value="UniProtKB-KW"/>
</dbReference>
<comment type="similarity">
    <text evidence="2">Belongs to the TsaE family.</text>
</comment>
<evidence type="ECO:0000256" key="10">
    <source>
        <dbReference type="ARBA" id="ARBA00032441"/>
    </source>
</evidence>
<dbReference type="GO" id="GO:0005737">
    <property type="term" value="C:cytoplasm"/>
    <property type="evidence" value="ECO:0007669"/>
    <property type="project" value="UniProtKB-SubCell"/>
</dbReference>
<dbReference type="AlphaFoldDB" id="A0A8H2LDV1"/>
<keyword evidence="4" id="KW-0963">Cytoplasm</keyword>
<dbReference type="Pfam" id="PF02367">
    <property type="entry name" value="TsaE"/>
    <property type="match status" value="1"/>
</dbReference>
<evidence type="ECO:0000256" key="9">
    <source>
        <dbReference type="ARBA" id="ARBA00022842"/>
    </source>
</evidence>
<evidence type="ECO:0000256" key="1">
    <source>
        <dbReference type="ARBA" id="ARBA00004496"/>
    </source>
</evidence>
<evidence type="ECO:0000256" key="4">
    <source>
        <dbReference type="ARBA" id="ARBA00022490"/>
    </source>
</evidence>
<keyword evidence="8" id="KW-0067">ATP-binding</keyword>
<proteinExistence type="inferred from homology"/>
<dbReference type="RefSeq" id="WP_148369055.1">
    <property type="nucleotide sequence ID" value="NZ_VSKM01000004.1"/>
</dbReference>
<dbReference type="Gene3D" id="3.40.50.300">
    <property type="entry name" value="P-loop containing nucleotide triphosphate hydrolases"/>
    <property type="match status" value="1"/>
</dbReference>
<keyword evidence="6" id="KW-0479">Metal-binding</keyword>
<dbReference type="EMBL" id="VSKM01000004">
    <property type="protein sequence ID" value="TYB76743.1"/>
    <property type="molecule type" value="Genomic_DNA"/>
</dbReference>
<dbReference type="GO" id="GO:0002949">
    <property type="term" value="P:tRNA threonylcarbamoyladenosine modification"/>
    <property type="evidence" value="ECO:0007669"/>
    <property type="project" value="InterPro"/>
</dbReference>
<evidence type="ECO:0000256" key="2">
    <source>
        <dbReference type="ARBA" id="ARBA00007599"/>
    </source>
</evidence>
<dbReference type="GO" id="GO:0016740">
    <property type="term" value="F:transferase activity"/>
    <property type="evidence" value="ECO:0007669"/>
    <property type="project" value="UniProtKB-KW"/>
</dbReference>
<reference evidence="11 12" key="1">
    <citation type="submission" date="2019-08" db="EMBL/GenBank/DDBJ databases">
        <title>Genomes of Antarctic Bizionia species.</title>
        <authorList>
            <person name="Bowman J.P."/>
        </authorList>
    </citation>
    <scope>NUCLEOTIDE SEQUENCE [LARGE SCALE GENOMIC DNA]</scope>
    <source>
        <strain evidence="11 12">HFD</strain>
    </source>
</reference>
<sequence>MKIEYTLETLTAVAHKIIETASSSNIILFNGDLGAGKTTLIKELVKALGCTETVSSPTYSLVNEYKADKTSIFHFDLYRLEDEEELYNLGIEEYLNTQHWIFVEWPDLLKPLLDDNFYEITINRLENGTRNLNLIYNITDN</sequence>
<evidence type="ECO:0000313" key="12">
    <source>
        <dbReference type="Proteomes" id="UP000323324"/>
    </source>
</evidence>
<keyword evidence="11" id="KW-0808">Transferase</keyword>
<evidence type="ECO:0000256" key="6">
    <source>
        <dbReference type="ARBA" id="ARBA00022723"/>
    </source>
</evidence>
<evidence type="ECO:0000256" key="7">
    <source>
        <dbReference type="ARBA" id="ARBA00022741"/>
    </source>
</evidence>
<dbReference type="SUPFAM" id="SSF52540">
    <property type="entry name" value="P-loop containing nucleoside triphosphate hydrolases"/>
    <property type="match status" value="1"/>
</dbReference>
<gene>
    <name evidence="11" type="primary">tsaE</name>
    <name evidence="11" type="ORF">ES676_05210</name>
</gene>
<dbReference type="InterPro" id="IPR027417">
    <property type="entry name" value="P-loop_NTPase"/>
</dbReference>
<evidence type="ECO:0000256" key="3">
    <source>
        <dbReference type="ARBA" id="ARBA00019010"/>
    </source>
</evidence>
<comment type="caution">
    <text evidence="11">The sequence shown here is derived from an EMBL/GenBank/DDBJ whole genome shotgun (WGS) entry which is preliminary data.</text>
</comment>
<dbReference type="GO" id="GO:0005524">
    <property type="term" value="F:ATP binding"/>
    <property type="evidence" value="ECO:0007669"/>
    <property type="project" value="UniProtKB-KW"/>
</dbReference>
<evidence type="ECO:0000256" key="8">
    <source>
        <dbReference type="ARBA" id="ARBA00022840"/>
    </source>
</evidence>
<evidence type="ECO:0000313" key="11">
    <source>
        <dbReference type="EMBL" id="TYB76743.1"/>
    </source>
</evidence>
<protein>
    <recommendedName>
        <fullName evidence="3">tRNA threonylcarbamoyladenosine biosynthesis protein TsaE</fullName>
    </recommendedName>
    <alternativeName>
        <fullName evidence="10">t(6)A37 threonylcarbamoyladenosine biosynthesis protein TsaE</fullName>
    </alternativeName>
</protein>
<dbReference type="PANTHER" id="PTHR33540">
    <property type="entry name" value="TRNA THREONYLCARBAMOYLADENOSINE BIOSYNTHESIS PROTEIN TSAE"/>
    <property type="match status" value="1"/>
</dbReference>
<evidence type="ECO:0000256" key="5">
    <source>
        <dbReference type="ARBA" id="ARBA00022694"/>
    </source>
</evidence>